<keyword evidence="5" id="KW-1185">Reference proteome</keyword>
<evidence type="ECO:0000256" key="1">
    <source>
        <dbReference type="ARBA" id="ARBA00022679"/>
    </source>
</evidence>
<evidence type="ECO:0000313" key="5">
    <source>
        <dbReference type="Proteomes" id="UP000820977"/>
    </source>
</evidence>
<evidence type="ECO:0000313" key="4">
    <source>
        <dbReference type="EMBL" id="NPE24516.1"/>
    </source>
</evidence>
<accession>A0ABX2AZV8</accession>
<comment type="caution">
    <text evidence="4">The sequence shown here is derived from an EMBL/GenBank/DDBJ whole genome shotgun (WGS) entry which is preliminary data.</text>
</comment>
<evidence type="ECO:0000259" key="2">
    <source>
        <dbReference type="Pfam" id="PF26334"/>
    </source>
</evidence>
<dbReference type="RefSeq" id="WP_172344012.1">
    <property type="nucleotide sequence ID" value="NZ_CATJFF010000058.1"/>
</dbReference>
<keyword evidence="1" id="KW-0808">Transferase</keyword>
<evidence type="ECO:0000259" key="3">
    <source>
        <dbReference type="Pfam" id="PF26337"/>
    </source>
</evidence>
<protein>
    <submittedName>
        <fullName evidence="4">Galactofuranosyltransferase</fullName>
    </submittedName>
</protein>
<dbReference type="EMBL" id="JABKKJ010000003">
    <property type="protein sequence ID" value="NPE24516.1"/>
    <property type="molecule type" value="Genomic_DNA"/>
</dbReference>
<dbReference type="Pfam" id="PF26334">
    <property type="entry name" value="Gtf3_N"/>
    <property type="match status" value="1"/>
</dbReference>
<dbReference type="InterPro" id="IPR058592">
    <property type="entry name" value="Gtf3_C"/>
</dbReference>
<organism evidence="4 5">
    <name type="scientific">Xylanibacter caecicola</name>
    <dbReference type="NCBI Taxonomy" id="2736294"/>
    <lineage>
        <taxon>Bacteria</taxon>
        <taxon>Pseudomonadati</taxon>
        <taxon>Bacteroidota</taxon>
        <taxon>Bacteroidia</taxon>
        <taxon>Bacteroidales</taxon>
        <taxon>Prevotellaceae</taxon>
        <taxon>Xylanibacter</taxon>
    </lineage>
</organism>
<dbReference type="Pfam" id="PF26337">
    <property type="entry name" value="Gtf3_C"/>
    <property type="match status" value="1"/>
</dbReference>
<dbReference type="PIRSF" id="PIRSF007023">
    <property type="entry name" value="UDP-Galf_transf"/>
    <property type="match status" value="1"/>
</dbReference>
<gene>
    <name evidence="4" type="ORF">HPS54_03095</name>
</gene>
<dbReference type="Proteomes" id="UP000820977">
    <property type="component" value="Unassembled WGS sequence"/>
</dbReference>
<dbReference type="SUPFAM" id="SSF53756">
    <property type="entry name" value="UDP-Glycosyltransferase/glycogen phosphorylase"/>
    <property type="match status" value="1"/>
</dbReference>
<proteinExistence type="predicted"/>
<dbReference type="Gene3D" id="3.40.50.2000">
    <property type="entry name" value="Glycogen Phosphorylase B"/>
    <property type="match status" value="2"/>
</dbReference>
<dbReference type="InterPro" id="IPR058591">
    <property type="entry name" value="Gtf3_N"/>
</dbReference>
<name>A0ABX2AZV8_9BACT</name>
<feature type="domain" description="Glucosyltransferase 3-like C-terminal" evidence="3">
    <location>
        <begin position="163"/>
        <end position="329"/>
    </location>
</feature>
<sequence length="339" mass="38227">MKYFIEIGTINKAKRDIEIIAGSLGYKNLTRINFGNGGVARFLTKLVSVSSIFFRLHRGDMLFLQYPMKKFFRIASLLAHLKGAAVVTVIHDLGAFRRHKLTPEKENRRLSAVDVLIVHNPTMKQYLIENGFKGRIQCLEIFDFLSDNTPAQATLPAAHPWRIAYAGNLGRRRNDFLYKLDDVTREWTLDLYGKGFAPEECSNPNLHYHGFMPSEDFITKVQAHFGIVWDGDSTDECTGAWGEYLKINDPHKTSFYLRAGIPVIVWSKAAMAPFITKENVGIAVNSLKDIAGMLASLTGERYDAMRRAAAEMSVRLGNGHYITSMLSEAEEYLGLSDKH</sequence>
<feature type="domain" description="Glucosyltransferase 3-like N-terminal" evidence="2">
    <location>
        <begin position="9"/>
        <end position="140"/>
    </location>
</feature>
<reference evidence="4 5" key="1">
    <citation type="submission" date="2020-05" db="EMBL/GenBank/DDBJ databases">
        <title>Distinct polysaccharide utilization as determinants for interspecies competition between intestinal Prevotella spp.</title>
        <authorList>
            <person name="Galvez E.J.C."/>
            <person name="Iljazovic A."/>
            <person name="Strowig T."/>
        </authorList>
    </citation>
    <scope>NUCLEOTIDE SEQUENCE [LARGE SCALE GENOMIC DNA]</scope>
    <source>
        <strain evidence="4 5">PCHR</strain>
    </source>
</reference>